<proteinExistence type="predicted"/>
<dbReference type="Gramene" id="scaffold_800935.1">
    <property type="protein sequence ID" value="scaffold_800935.1"/>
    <property type="gene ID" value="scaffold_800935.1"/>
</dbReference>
<accession>D7MSU1</accession>
<keyword evidence="2" id="KW-1185">Reference proteome</keyword>
<reference evidence="2" key="1">
    <citation type="journal article" date="2011" name="Nat. Genet.">
        <title>The Arabidopsis lyrata genome sequence and the basis of rapid genome size change.</title>
        <authorList>
            <person name="Hu T.T."/>
            <person name="Pattyn P."/>
            <person name="Bakker E.G."/>
            <person name="Cao J."/>
            <person name="Cheng J.-F."/>
            <person name="Clark R.M."/>
            <person name="Fahlgren N."/>
            <person name="Fawcett J.A."/>
            <person name="Grimwood J."/>
            <person name="Gundlach H."/>
            <person name="Haberer G."/>
            <person name="Hollister J.D."/>
            <person name="Ossowski S."/>
            <person name="Ottilar R.P."/>
            <person name="Salamov A.A."/>
            <person name="Schneeberger K."/>
            <person name="Spannagl M."/>
            <person name="Wang X."/>
            <person name="Yang L."/>
            <person name="Nasrallah M.E."/>
            <person name="Bergelson J."/>
            <person name="Carrington J.C."/>
            <person name="Gaut B.S."/>
            <person name="Schmutz J."/>
            <person name="Mayer K.F.X."/>
            <person name="Van de Peer Y."/>
            <person name="Grigoriev I.V."/>
            <person name="Nordborg M."/>
            <person name="Weigel D."/>
            <person name="Guo Y.-L."/>
        </authorList>
    </citation>
    <scope>NUCLEOTIDE SEQUENCE [LARGE SCALE GENOMIC DNA]</scope>
    <source>
        <strain evidence="2">cv. MN47</strain>
    </source>
</reference>
<dbReference type="Proteomes" id="UP000008694">
    <property type="component" value="Unassembled WGS sequence"/>
</dbReference>
<evidence type="ECO:0000313" key="2">
    <source>
        <dbReference type="Proteomes" id="UP000008694"/>
    </source>
</evidence>
<name>D7MSU1_ARALL</name>
<dbReference type="HOGENOM" id="CLU_2725636_0_0_1"/>
<gene>
    <name evidence="1" type="ORF">ARALYDRAFT_917535</name>
</gene>
<dbReference type="AlphaFoldDB" id="D7MSU1"/>
<sequence length="72" mass="8297">MDCSRDLSRNNDCSCDWRKCVSRLIQEIPEPGHRNHSRTLRFLSIRGLMGETKSEVQFVTCLALTDDAKRLS</sequence>
<organism evidence="2">
    <name type="scientific">Arabidopsis lyrata subsp. lyrata</name>
    <name type="common">Lyre-leaved rock-cress</name>
    <dbReference type="NCBI Taxonomy" id="81972"/>
    <lineage>
        <taxon>Eukaryota</taxon>
        <taxon>Viridiplantae</taxon>
        <taxon>Streptophyta</taxon>
        <taxon>Embryophyta</taxon>
        <taxon>Tracheophyta</taxon>
        <taxon>Spermatophyta</taxon>
        <taxon>Magnoliopsida</taxon>
        <taxon>eudicotyledons</taxon>
        <taxon>Gunneridae</taxon>
        <taxon>Pentapetalae</taxon>
        <taxon>rosids</taxon>
        <taxon>malvids</taxon>
        <taxon>Brassicales</taxon>
        <taxon>Brassicaceae</taxon>
        <taxon>Camelineae</taxon>
        <taxon>Arabidopsis</taxon>
    </lineage>
</organism>
<dbReference type="EMBL" id="GL348720">
    <property type="protein sequence ID" value="EFH41790.1"/>
    <property type="molecule type" value="Genomic_DNA"/>
</dbReference>
<evidence type="ECO:0000313" key="1">
    <source>
        <dbReference type="EMBL" id="EFH41790.1"/>
    </source>
</evidence>
<protein>
    <submittedName>
        <fullName evidence="1">Predicted protein</fullName>
    </submittedName>
</protein>